<sequence>MSDADIAKRNLLLLFRNQQQQLLDLTAISPVVYHSVMTNLGFGPTTLAKADKDNNVAAEFVRKSAEHQRHDGMRRKSGLANALLPSPLPDGLAGSTSRLTASHRTVSPACAPTPKPAEPPPPPPFEDDAPKSINELLMGRPMLSTTTQSPSCYESLSEESDTEKGGEETTMAATKKNSAGLCSTSAAVAAPLNFFSLLDLMDETDNEQQQQQQQQQRRTTTVAEPSAPTGDDASPASAFAAVAALRNQHQQQQQLSILTTAAAQWADVGLRKTDKLGAERGEEECVYEPLSEDET</sequence>
<reference evidence="2" key="1">
    <citation type="submission" date="2014-05" db="EMBL/GenBank/DDBJ databases">
        <title>The genome and life-stage specific transcriptomes of Globodera pallida elucidate key aspects of plant parasitism by a cyst nematode.</title>
        <authorList>
            <person name="Cotton J.A."/>
            <person name="Lilley C.J."/>
            <person name="Jones L.M."/>
            <person name="Kikuchi T."/>
            <person name="Reid A.J."/>
            <person name="Thorpe P."/>
            <person name="Tsai I.J."/>
            <person name="Beasley H."/>
            <person name="Blok V."/>
            <person name="Cock P.J.A."/>
            <person name="Van den Akker S.E."/>
            <person name="Holroyd N."/>
            <person name="Hunt M."/>
            <person name="Mantelin S."/>
            <person name="Naghra H."/>
            <person name="Pain A."/>
            <person name="Palomares-Rius J.E."/>
            <person name="Zarowiecki M."/>
            <person name="Berriman M."/>
            <person name="Jones J.T."/>
            <person name="Urwin P.E."/>
        </authorList>
    </citation>
    <scope>NUCLEOTIDE SEQUENCE [LARGE SCALE GENOMIC DNA]</scope>
    <source>
        <strain evidence="2">Lindley</strain>
    </source>
</reference>
<keyword evidence="2" id="KW-1185">Reference proteome</keyword>
<feature type="compositionally biased region" description="Polar residues" evidence="1">
    <location>
        <begin position="143"/>
        <end position="154"/>
    </location>
</feature>
<feature type="region of interest" description="Disordered" evidence="1">
    <location>
        <begin position="82"/>
        <end position="131"/>
    </location>
</feature>
<protein>
    <submittedName>
        <fullName evidence="3">Uncharacterized protein</fullName>
    </submittedName>
</protein>
<dbReference type="AlphaFoldDB" id="A0A183C5E5"/>
<feature type="compositionally biased region" description="Pro residues" evidence="1">
    <location>
        <begin position="111"/>
        <end position="124"/>
    </location>
</feature>
<feature type="region of interest" description="Disordered" evidence="1">
    <location>
        <begin position="143"/>
        <end position="172"/>
    </location>
</feature>
<evidence type="ECO:0000313" key="2">
    <source>
        <dbReference type="Proteomes" id="UP000050741"/>
    </source>
</evidence>
<proteinExistence type="predicted"/>
<evidence type="ECO:0000313" key="3">
    <source>
        <dbReference type="WBParaSite" id="GPLIN_000809000"/>
    </source>
</evidence>
<feature type="region of interest" description="Disordered" evidence="1">
    <location>
        <begin position="274"/>
        <end position="295"/>
    </location>
</feature>
<reference evidence="3" key="2">
    <citation type="submission" date="2016-06" db="UniProtKB">
        <authorList>
            <consortium name="WormBaseParasite"/>
        </authorList>
    </citation>
    <scope>IDENTIFICATION</scope>
</reference>
<name>A0A183C5E5_GLOPA</name>
<feature type="region of interest" description="Disordered" evidence="1">
    <location>
        <begin position="204"/>
        <end position="237"/>
    </location>
</feature>
<organism evidence="2 3">
    <name type="scientific">Globodera pallida</name>
    <name type="common">Potato cyst nematode worm</name>
    <name type="synonym">Heterodera pallida</name>
    <dbReference type="NCBI Taxonomy" id="36090"/>
    <lineage>
        <taxon>Eukaryota</taxon>
        <taxon>Metazoa</taxon>
        <taxon>Ecdysozoa</taxon>
        <taxon>Nematoda</taxon>
        <taxon>Chromadorea</taxon>
        <taxon>Rhabditida</taxon>
        <taxon>Tylenchina</taxon>
        <taxon>Tylenchomorpha</taxon>
        <taxon>Tylenchoidea</taxon>
        <taxon>Heteroderidae</taxon>
        <taxon>Heteroderinae</taxon>
        <taxon>Globodera</taxon>
    </lineage>
</organism>
<dbReference type="WBParaSite" id="GPLIN_000809000">
    <property type="protein sequence ID" value="GPLIN_000809000"/>
    <property type="gene ID" value="GPLIN_000809000"/>
</dbReference>
<dbReference type="Proteomes" id="UP000050741">
    <property type="component" value="Unassembled WGS sequence"/>
</dbReference>
<evidence type="ECO:0000256" key="1">
    <source>
        <dbReference type="SAM" id="MobiDB-lite"/>
    </source>
</evidence>
<feature type="compositionally biased region" description="Polar residues" evidence="1">
    <location>
        <begin position="94"/>
        <end position="105"/>
    </location>
</feature>
<feature type="compositionally biased region" description="Acidic residues" evidence="1">
    <location>
        <begin position="281"/>
        <end position="295"/>
    </location>
</feature>
<accession>A0A183C5E5</accession>